<evidence type="ECO:0000313" key="2">
    <source>
        <dbReference type="EMBL" id="GGP07281.1"/>
    </source>
</evidence>
<proteinExistence type="predicted"/>
<evidence type="ECO:0000313" key="3">
    <source>
        <dbReference type="Proteomes" id="UP000641206"/>
    </source>
</evidence>
<dbReference type="Proteomes" id="UP000641206">
    <property type="component" value="Unassembled WGS sequence"/>
</dbReference>
<protein>
    <recommendedName>
        <fullName evidence="4">HK97 gp10 family phage protein</fullName>
    </recommendedName>
</protein>
<dbReference type="EMBL" id="BMLW01000001">
    <property type="protein sequence ID" value="GGP07281.1"/>
    <property type="molecule type" value="Genomic_DNA"/>
</dbReference>
<evidence type="ECO:0008006" key="4">
    <source>
        <dbReference type="Google" id="ProtNLM"/>
    </source>
</evidence>
<accession>A0ABQ2NP58</accession>
<dbReference type="RefSeq" id="WP_204799008.1">
    <property type="nucleotide sequence ID" value="NZ_BMLW01000001.1"/>
</dbReference>
<keyword evidence="3" id="KW-1185">Reference proteome</keyword>
<feature type="compositionally biased region" description="Polar residues" evidence="1">
    <location>
        <begin position="35"/>
        <end position="49"/>
    </location>
</feature>
<name>A0ABQ2NP58_9BACI</name>
<reference evidence="3" key="1">
    <citation type="journal article" date="2019" name="Int. J. Syst. Evol. Microbiol.">
        <title>The Global Catalogue of Microorganisms (GCM) 10K type strain sequencing project: providing services to taxonomists for standard genome sequencing and annotation.</title>
        <authorList>
            <consortium name="The Broad Institute Genomics Platform"/>
            <consortium name="The Broad Institute Genome Sequencing Center for Infectious Disease"/>
            <person name="Wu L."/>
            <person name="Ma J."/>
        </authorList>
    </citation>
    <scope>NUCLEOTIDE SEQUENCE [LARGE SCALE GENOMIC DNA]</scope>
    <source>
        <strain evidence="3">CGMCC 1.7693</strain>
    </source>
</reference>
<evidence type="ECO:0000256" key="1">
    <source>
        <dbReference type="SAM" id="MobiDB-lite"/>
    </source>
</evidence>
<comment type="caution">
    <text evidence="2">The sequence shown here is derived from an EMBL/GenBank/DDBJ whole genome shotgun (WGS) entry which is preliminary data.</text>
</comment>
<sequence>MIRFELMGTETLAAALKAKSFTDFKRVESKNILQMRNRAVSSRNPSSGGTPVDSRELQLSAHASGDVFGYTKDYAPHVEYGHRKVGGGYVPGQYYLRTNVNMQREIFREDLVKEMRKK</sequence>
<gene>
    <name evidence="2" type="ORF">GCM10011346_02640</name>
</gene>
<organism evidence="2 3">
    <name type="scientific">Oceanobacillus neutriphilus</name>
    <dbReference type="NCBI Taxonomy" id="531815"/>
    <lineage>
        <taxon>Bacteria</taxon>
        <taxon>Bacillati</taxon>
        <taxon>Bacillota</taxon>
        <taxon>Bacilli</taxon>
        <taxon>Bacillales</taxon>
        <taxon>Bacillaceae</taxon>
        <taxon>Oceanobacillus</taxon>
    </lineage>
</organism>
<feature type="region of interest" description="Disordered" evidence="1">
    <location>
        <begin position="35"/>
        <end position="56"/>
    </location>
</feature>